<evidence type="ECO:0000259" key="11">
    <source>
        <dbReference type="PROSITE" id="PS50853"/>
    </source>
</evidence>
<dbReference type="PROSITE" id="PS50853">
    <property type="entry name" value="FN3"/>
    <property type="match status" value="1"/>
</dbReference>
<keyword evidence="7" id="KW-1015">Disulfide bond</keyword>
<dbReference type="Proteomes" id="UP000054359">
    <property type="component" value="Unassembled WGS sequence"/>
</dbReference>
<feature type="non-terminal residue" evidence="12">
    <location>
        <position position="248"/>
    </location>
</feature>
<dbReference type="InterPro" id="IPR003961">
    <property type="entry name" value="FN3_dom"/>
</dbReference>
<proteinExistence type="predicted"/>
<reference evidence="12 13" key="1">
    <citation type="submission" date="2013-11" db="EMBL/GenBank/DDBJ databases">
        <title>Genome sequencing of Stegodyphus mimosarum.</title>
        <authorList>
            <person name="Bechsgaard J."/>
        </authorList>
    </citation>
    <scope>NUCLEOTIDE SEQUENCE [LARGE SCALE GENOMIC DNA]</scope>
</reference>
<keyword evidence="8" id="KW-0393">Immunoglobulin domain</keyword>
<evidence type="ECO:0000256" key="10">
    <source>
        <dbReference type="SAM" id="Phobius"/>
    </source>
</evidence>
<feature type="region of interest" description="Disordered" evidence="9">
    <location>
        <begin position="199"/>
        <end position="248"/>
    </location>
</feature>
<evidence type="ECO:0000256" key="1">
    <source>
        <dbReference type="ARBA" id="ARBA00004167"/>
    </source>
</evidence>
<dbReference type="Pfam" id="PF25059">
    <property type="entry name" value="FN3_DSCAM-DSCAML_C"/>
    <property type="match status" value="1"/>
</dbReference>
<feature type="domain" description="Fibronectin type-III" evidence="11">
    <location>
        <begin position="28"/>
        <end position="132"/>
    </location>
</feature>
<feature type="compositionally biased region" description="Basic and acidic residues" evidence="9">
    <location>
        <begin position="231"/>
        <end position="248"/>
    </location>
</feature>
<evidence type="ECO:0000313" key="13">
    <source>
        <dbReference type="Proteomes" id="UP000054359"/>
    </source>
</evidence>
<dbReference type="Gene3D" id="2.60.40.10">
    <property type="entry name" value="Immunoglobulins"/>
    <property type="match status" value="1"/>
</dbReference>
<keyword evidence="4" id="KW-0130">Cell adhesion</keyword>
<evidence type="ECO:0000256" key="4">
    <source>
        <dbReference type="ARBA" id="ARBA00022889"/>
    </source>
</evidence>
<dbReference type="AlphaFoldDB" id="A0A087U4V0"/>
<evidence type="ECO:0000256" key="7">
    <source>
        <dbReference type="ARBA" id="ARBA00023157"/>
    </source>
</evidence>
<dbReference type="GO" id="GO:0007155">
    <property type="term" value="P:cell adhesion"/>
    <property type="evidence" value="ECO:0007669"/>
    <property type="project" value="UniProtKB-KW"/>
</dbReference>
<protein>
    <submittedName>
        <fullName evidence="12">Down syndrome cell adhesion molecule-like protein Dscam2</fullName>
    </submittedName>
</protein>
<dbReference type="InterPro" id="IPR013783">
    <property type="entry name" value="Ig-like_fold"/>
</dbReference>
<sequence>MNLTASNSLGTGEPSRSVITRTKGAAPMPAPQQSFITLNSTYVILHIDGWQSGGCPILHFNIQYKHKYQTQWTSFPERIPANRDKVILGPLVPDRDYFVMVTAHSEAGVTQGEYKFRTLPMASPIETTSLPALVRREADLPFHRNVTLLIPVVVSSLVLIIVIFTVVVCLRKHTQDRRGQQEYESQKAVTDSLLMSEVSQKSLSGKQSVNGSHYSSPTRGQHQFASSKSGGEQRRTDKQHEYAEPYTA</sequence>
<dbReference type="EMBL" id="KK118168">
    <property type="protein sequence ID" value="KFM72389.1"/>
    <property type="molecule type" value="Genomic_DNA"/>
</dbReference>
<dbReference type="SUPFAM" id="SSF49265">
    <property type="entry name" value="Fibronectin type III"/>
    <property type="match status" value="1"/>
</dbReference>
<keyword evidence="2 10" id="KW-0812">Transmembrane</keyword>
<organism evidence="12 13">
    <name type="scientific">Stegodyphus mimosarum</name>
    <name type="common">African social velvet spider</name>
    <dbReference type="NCBI Taxonomy" id="407821"/>
    <lineage>
        <taxon>Eukaryota</taxon>
        <taxon>Metazoa</taxon>
        <taxon>Ecdysozoa</taxon>
        <taxon>Arthropoda</taxon>
        <taxon>Chelicerata</taxon>
        <taxon>Arachnida</taxon>
        <taxon>Araneae</taxon>
        <taxon>Araneomorphae</taxon>
        <taxon>Entelegynae</taxon>
        <taxon>Eresoidea</taxon>
        <taxon>Eresidae</taxon>
        <taxon>Stegodyphus</taxon>
    </lineage>
</organism>
<name>A0A087U4V0_STEMI</name>
<evidence type="ECO:0000256" key="6">
    <source>
        <dbReference type="ARBA" id="ARBA00023136"/>
    </source>
</evidence>
<dbReference type="STRING" id="407821.A0A087U4V0"/>
<gene>
    <name evidence="12" type="ORF">X975_22620</name>
</gene>
<evidence type="ECO:0000256" key="3">
    <source>
        <dbReference type="ARBA" id="ARBA00022729"/>
    </source>
</evidence>
<evidence type="ECO:0000256" key="5">
    <source>
        <dbReference type="ARBA" id="ARBA00022989"/>
    </source>
</evidence>
<keyword evidence="6 10" id="KW-0472">Membrane</keyword>
<dbReference type="OrthoDB" id="6418794at2759"/>
<dbReference type="GO" id="GO:0016020">
    <property type="term" value="C:membrane"/>
    <property type="evidence" value="ECO:0007669"/>
    <property type="project" value="UniProtKB-SubCell"/>
</dbReference>
<keyword evidence="5 10" id="KW-1133">Transmembrane helix</keyword>
<feature type="compositionally biased region" description="Polar residues" evidence="9">
    <location>
        <begin position="199"/>
        <end position="230"/>
    </location>
</feature>
<dbReference type="InterPro" id="IPR056754">
    <property type="entry name" value="DSCAM/DSCAML_C"/>
</dbReference>
<dbReference type="InterPro" id="IPR036116">
    <property type="entry name" value="FN3_sf"/>
</dbReference>
<dbReference type="CDD" id="cd00063">
    <property type="entry name" value="FN3"/>
    <property type="match status" value="1"/>
</dbReference>
<evidence type="ECO:0000313" key="12">
    <source>
        <dbReference type="EMBL" id="KFM72389.1"/>
    </source>
</evidence>
<keyword evidence="3" id="KW-0732">Signal</keyword>
<evidence type="ECO:0000256" key="9">
    <source>
        <dbReference type="SAM" id="MobiDB-lite"/>
    </source>
</evidence>
<evidence type="ECO:0000256" key="8">
    <source>
        <dbReference type="ARBA" id="ARBA00023319"/>
    </source>
</evidence>
<accession>A0A087U4V0</accession>
<evidence type="ECO:0000256" key="2">
    <source>
        <dbReference type="ARBA" id="ARBA00022692"/>
    </source>
</evidence>
<keyword evidence="13" id="KW-1185">Reference proteome</keyword>
<comment type="subcellular location">
    <subcellularLocation>
        <location evidence="1">Membrane</location>
        <topology evidence="1">Single-pass membrane protein</topology>
    </subcellularLocation>
</comment>
<feature type="transmembrane region" description="Helical" evidence="10">
    <location>
        <begin position="148"/>
        <end position="170"/>
    </location>
</feature>